<organism evidence="1">
    <name type="scientific">Streptomyces sp. R08</name>
    <dbReference type="NCBI Taxonomy" id="3238624"/>
    <lineage>
        <taxon>Bacteria</taxon>
        <taxon>Bacillati</taxon>
        <taxon>Actinomycetota</taxon>
        <taxon>Actinomycetes</taxon>
        <taxon>Kitasatosporales</taxon>
        <taxon>Streptomycetaceae</taxon>
        <taxon>Streptomyces</taxon>
    </lineage>
</organism>
<name>A0AB39MJ55_9ACTN</name>
<evidence type="ECO:0000313" key="1">
    <source>
        <dbReference type="EMBL" id="XDQ05091.1"/>
    </source>
</evidence>
<accession>A0AB39MJ55</accession>
<sequence>MVLRKLALAAGLAAFALYLWGLLHVLGALIQAEDGGANSSPILPCRTTNGEEGGPVDPRALQVVDYSVDFVPLRFVCEQTGGGSYATDTVPGYVNPAVGALTLAALGSWVTALVVAPPGPRGVRGPGG</sequence>
<dbReference type="AlphaFoldDB" id="A0AB39MJ55"/>
<dbReference type="RefSeq" id="WP_329552667.1">
    <property type="nucleotide sequence ID" value="NZ_CP163431.1"/>
</dbReference>
<gene>
    <name evidence="1" type="ORF">AB5J58_35265</name>
</gene>
<evidence type="ECO:0008006" key="2">
    <source>
        <dbReference type="Google" id="ProtNLM"/>
    </source>
</evidence>
<protein>
    <recommendedName>
        <fullName evidence="2">Integral membrane protein</fullName>
    </recommendedName>
</protein>
<proteinExistence type="predicted"/>
<reference evidence="1" key="1">
    <citation type="submission" date="2024-07" db="EMBL/GenBank/DDBJ databases">
        <authorList>
            <person name="Yu S.T."/>
        </authorList>
    </citation>
    <scope>NUCLEOTIDE SEQUENCE</scope>
    <source>
        <strain evidence="1">R08</strain>
    </source>
</reference>
<dbReference type="EMBL" id="CP163431">
    <property type="protein sequence ID" value="XDQ05091.1"/>
    <property type="molecule type" value="Genomic_DNA"/>
</dbReference>